<dbReference type="SUPFAM" id="SSF55331">
    <property type="entry name" value="Tautomerase/MIF"/>
    <property type="match status" value="1"/>
</dbReference>
<dbReference type="Proteomes" id="UP000635996">
    <property type="component" value="Unassembled WGS sequence"/>
</dbReference>
<feature type="region of interest" description="Disordered" evidence="1">
    <location>
        <begin position="118"/>
        <end position="151"/>
    </location>
</feature>
<dbReference type="GO" id="GO:0016853">
    <property type="term" value="F:isomerase activity"/>
    <property type="evidence" value="ECO:0007669"/>
    <property type="project" value="UniProtKB-KW"/>
</dbReference>
<dbReference type="Pfam" id="PF02962">
    <property type="entry name" value="CHMI"/>
    <property type="match status" value="1"/>
</dbReference>
<organism evidence="2 3">
    <name type="scientific">Streptomyces thermoviolaceus subsp. thermoviolaceus</name>
    <dbReference type="NCBI Taxonomy" id="66860"/>
    <lineage>
        <taxon>Bacteria</taxon>
        <taxon>Bacillati</taxon>
        <taxon>Actinomycetota</taxon>
        <taxon>Actinomycetes</taxon>
        <taxon>Kitasatosporales</taxon>
        <taxon>Streptomycetaceae</taxon>
        <taxon>Streptomyces</taxon>
    </lineage>
</organism>
<evidence type="ECO:0000256" key="1">
    <source>
        <dbReference type="SAM" id="MobiDB-lite"/>
    </source>
</evidence>
<dbReference type="RefSeq" id="WP_125497722.1">
    <property type="nucleotide sequence ID" value="NZ_BMVZ01000001.1"/>
</dbReference>
<keyword evidence="3" id="KW-1185">Reference proteome</keyword>
<dbReference type="Gene3D" id="3.30.429.10">
    <property type="entry name" value="Macrophage Migration Inhibitory Factor"/>
    <property type="match status" value="1"/>
</dbReference>
<evidence type="ECO:0000313" key="2">
    <source>
        <dbReference type="EMBL" id="NJP13485.1"/>
    </source>
</evidence>
<gene>
    <name evidence="2" type="ORF">HCJ95_04055</name>
</gene>
<reference evidence="2 3" key="1">
    <citation type="submission" date="2020-03" db="EMBL/GenBank/DDBJ databases">
        <title>WGS of actinomycetes isolated from Thailand.</title>
        <authorList>
            <person name="Thawai C."/>
        </authorList>
    </citation>
    <scope>NUCLEOTIDE SEQUENCE [LARGE SCALE GENOMIC DNA]</scope>
    <source>
        <strain evidence="2 3">NBRC 13905</strain>
    </source>
</reference>
<evidence type="ECO:0000313" key="3">
    <source>
        <dbReference type="Proteomes" id="UP000635996"/>
    </source>
</evidence>
<proteinExistence type="predicted"/>
<dbReference type="PANTHER" id="PTHR37950:SF1">
    <property type="entry name" value="4-HYDROXYPHENYLACETATE CATABOLISM PROTEIN"/>
    <property type="match status" value="1"/>
</dbReference>
<accession>A0ABX0YR20</accession>
<dbReference type="PANTHER" id="PTHR37950">
    <property type="entry name" value="4-HYDROXYPHENYLACETATE CATABOLISM PROTEIN"/>
    <property type="match status" value="1"/>
</dbReference>
<dbReference type="InterPro" id="IPR014347">
    <property type="entry name" value="Tautomerase/MIF_sf"/>
</dbReference>
<dbReference type="InterPro" id="IPR004220">
    <property type="entry name" value="5-COMe_2-OHmuconate_Isoase"/>
</dbReference>
<name>A0ABX0YR20_STRTL</name>
<comment type="caution">
    <text evidence="2">The sequence shown here is derived from an EMBL/GenBank/DDBJ whole genome shotgun (WGS) entry which is preliminary data.</text>
</comment>
<protein>
    <submittedName>
        <fullName evidence="2">5-carboxymethyl-2-hydroxymuconate delta isomerase</fullName>
    </submittedName>
</protein>
<keyword evidence="2" id="KW-0413">Isomerase</keyword>
<sequence>MPHLTIDYSAQLADAFDRDALIKELHPLVLSETGSTGVCKTFFRPAETYIGNDPDEAAVFVHAEIGLMPGRSEALKARLSDGVMALIRRHLPADRAERAFVSVEVRDLADSYRLTPTARSLLPDGRPRAGQDGGRTRCAGSDQRPTPVCGS</sequence>
<dbReference type="EMBL" id="JAATEL010000003">
    <property type="protein sequence ID" value="NJP13485.1"/>
    <property type="molecule type" value="Genomic_DNA"/>
</dbReference>